<sequence>MLVSNLSRFAVLLIEHERARLLDSGPATTLACLCSRYWIARGRQLVNSIIRKCVRYQRFLAKPSPQRMGDLPVARVDVGPPLAQTGIDYADQYLYFKKKNKS</sequence>
<evidence type="ECO:0000313" key="2">
    <source>
        <dbReference type="Proteomes" id="UP000675881"/>
    </source>
</evidence>
<gene>
    <name evidence="1" type="ORF">LSAA_2057</name>
</gene>
<keyword evidence="2" id="KW-1185">Reference proteome</keyword>
<dbReference type="PANTHER" id="PTHR47331:SF1">
    <property type="entry name" value="GAG-LIKE PROTEIN"/>
    <property type="match status" value="1"/>
</dbReference>
<dbReference type="AlphaFoldDB" id="A0A7R8CAD7"/>
<reference evidence="1" key="1">
    <citation type="submission" date="2021-02" db="EMBL/GenBank/DDBJ databases">
        <authorList>
            <person name="Bekaert M."/>
        </authorList>
    </citation>
    <scope>NUCLEOTIDE SEQUENCE</scope>
    <source>
        <strain evidence="1">IoA-00</strain>
    </source>
</reference>
<evidence type="ECO:0000313" key="1">
    <source>
        <dbReference type="EMBL" id="CAF2750020.1"/>
    </source>
</evidence>
<dbReference type="EMBL" id="HG994580">
    <property type="protein sequence ID" value="CAF2750020.1"/>
    <property type="molecule type" value="Genomic_DNA"/>
</dbReference>
<protein>
    <submittedName>
        <fullName evidence="1">(salmon louse) hypothetical protein</fullName>
    </submittedName>
</protein>
<accession>A0A7R8CAD7</accession>
<dbReference type="PANTHER" id="PTHR47331">
    <property type="entry name" value="PHD-TYPE DOMAIN-CONTAINING PROTEIN"/>
    <property type="match status" value="1"/>
</dbReference>
<name>A0A7R8CAD7_LEPSM</name>
<dbReference type="Proteomes" id="UP000675881">
    <property type="component" value="Chromosome 1"/>
</dbReference>
<organism evidence="1 2">
    <name type="scientific">Lepeophtheirus salmonis</name>
    <name type="common">Salmon louse</name>
    <name type="synonym">Caligus salmonis</name>
    <dbReference type="NCBI Taxonomy" id="72036"/>
    <lineage>
        <taxon>Eukaryota</taxon>
        <taxon>Metazoa</taxon>
        <taxon>Ecdysozoa</taxon>
        <taxon>Arthropoda</taxon>
        <taxon>Crustacea</taxon>
        <taxon>Multicrustacea</taxon>
        <taxon>Hexanauplia</taxon>
        <taxon>Copepoda</taxon>
        <taxon>Siphonostomatoida</taxon>
        <taxon>Caligidae</taxon>
        <taxon>Lepeophtheirus</taxon>
    </lineage>
</organism>
<proteinExistence type="predicted"/>